<protein>
    <submittedName>
        <fullName evidence="2">Uncharacterized protein</fullName>
    </submittedName>
</protein>
<evidence type="ECO:0000313" key="2">
    <source>
        <dbReference type="EMBL" id="GMM60044.1"/>
    </source>
</evidence>
<feature type="signal peptide" evidence="1">
    <location>
        <begin position="1"/>
        <end position="23"/>
    </location>
</feature>
<reference evidence="2 3" key="1">
    <citation type="submission" date="2023-06" db="EMBL/GenBank/DDBJ databases">
        <title>Draft genome sequence of Novosphingobium sp. strain IK01.</title>
        <authorList>
            <person name="Hatamoto M."/>
            <person name="Ikarashi T."/>
            <person name="Yamaguchi T."/>
        </authorList>
    </citation>
    <scope>NUCLEOTIDE SEQUENCE [LARGE SCALE GENOMIC DNA]</scope>
    <source>
        <strain evidence="2 3">IK01</strain>
    </source>
</reference>
<feature type="chain" id="PRO_5045200358" evidence="1">
    <location>
        <begin position="24"/>
        <end position="200"/>
    </location>
</feature>
<organism evidence="2 3">
    <name type="scientific">Novosphingobium pituita</name>
    <dbReference type="NCBI Taxonomy" id="3056842"/>
    <lineage>
        <taxon>Bacteria</taxon>
        <taxon>Pseudomonadati</taxon>
        <taxon>Pseudomonadota</taxon>
        <taxon>Alphaproteobacteria</taxon>
        <taxon>Sphingomonadales</taxon>
        <taxon>Sphingomonadaceae</taxon>
        <taxon>Novosphingobium</taxon>
    </lineage>
</organism>
<accession>A0ABQ6P6L2</accession>
<evidence type="ECO:0000256" key="1">
    <source>
        <dbReference type="SAM" id="SignalP"/>
    </source>
</evidence>
<dbReference type="Proteomes" id="UP001187221">
    <property type="component" value="Unassembled WGS sequence"/>
</dbReference>
<proteinExistence type="predicted"/>
<dbReference type="EMBL" id="BTFW01000001">
    <property type="protein sequence ID" value="GMM60044.1"/>
    <property type="molecule type" value="Genomic_DNA"/>
</dbReference>
<keyword evidence="3" id="KW-1185">Reference proteome</keyword>
<evidence type="ECO:0000313" key="3">
    <source>
        <dbReference type="Proteomes" id="UP001187221"/>
    </source>
</evidence>
<sequence>MTVRRAALIAALAAMAGAQTVQAAPAPGPASNRAPCLDNSDVEAIVTYALPSAMGSAMSACAPHLSPQGFFAREGQGLLTRYAAAKPAAWPHAKAALLKLAQQGGTGANGKIDPTIASMAHLPDTALQPFADGMVGQLVSERLKPDQCGALEMATRLLAPLPPGNTAALVGFVLHLTAPRPGTTGAPVGKSGLPLCPTDL</sequence>
<dbReference type="RefSeq" id="WP_317973865.1">
    <property type="nucleotide sequence ID" value="NZ_BTFW01000001.1"/>
</dbReference>
<comment type="caution">
    <text evidence="2">The sequence shown here is derived from an EMBL/GenBank/DDBJ whole genome shotgun (WGS) entry which is preliminary data.</text>
</comment>
<gene>
    <name evidence="2" type="ORF">NUTIK01_08210</name>
</gene>
<name>A0ABQ6P6L2_9SPHN</name>
<keyword evidence="1" id="KW-0732">Signal</keyword>